<accession>S0FEL6</accession>
<dbReference type="Proteomes" id="UP000014073">
    <property type="component" value="Unassembled WGS sequence"/>
</dbReference>
<keyword evidence="2" id="KW-1185">Reference proteome</keyword>
<organism evidence="1 2">
    <name type="scientific">Phocaeicola coprophilus DSM 18228 = JCM 13818</name>
    <dbReference type="NCBI Taxonomy" id="547042"/>
    <lineage>
        <taxon>Bacteria</taxon>
        <taxon>Pseudomonadati</taxon>
        <taxon>Bacteroidota</taxon>
        <taxon>Bacteroidia</taxon>
        <taxon>Bacteroidales</taxon>
        <taxon>Bacteroidaceae</taxon>
        <taxon>Phocaeicola</taxon>
    </lineage>
</organism>
<dbReference type="AlphaFoldDB" id="S0FEL6"/>
<dbReference type="HOGENOM" id="CLU_2894473_0_0_10"/>
<evidence type="ECO:0000313" key="1">
    <source>
        <dbReference type="EMBL" id="EEF77866.1"/>
    </source>
</evidence>
<gene>
    <name evidence="1" type="ORF">BACCOPRO_03389</name>
</gene>
<sequence>MRSLRPDRAVVWAELCGRLAESCGRFRRLYIQKRLKIIAVPEAYGIIFSRNSPESLFSRTDF</sequence>
<comment type="caution">
    <text evidence="1">The sequence shown here is derived from an EMBL/GenBank/DDBJ whole genome shotgun (WGS) entry which is preliminary data.</text>
</comment>
<protein>
    <submittedName>
        <fullName evidence="1">Uncharacterized protein</fullName>
    </submittedName>
</protein>
<proteinExistence type="predicted"/>
<dbReference type="EMBL" id="ACBW01000214">
    <property type="protein sequence ID" value="EEF77866.1"/>
    <property type="molecule type" value="Genomic_DNA"/>
</dbReference>
<reference evidence="1 2" key="1">
    <citation type="submission" date="2008-12" db="EMBL/GenBank/DDBJ databases">
        <authorList>
            <person name="Fulton L."/>
            <person name="Clifton S."/>
            <person name="Fulton B."/>
            <person name="Xu J."/>
            <person name="Minx P."/>
            <person name="Pepin K.H."/>
            <person name="Johnson M."/>
            <person name="Bhonagiri V."/>
            <person name="Nash W.E."/>
            <person name="Mardis E.R."/>
            <person name="Wilson R.K."/>
        </authorList>
    </citation>
    <scope>NUCLEOTIDE SEQUENCE [LARGE SCALE GENOMIC DNA]</scope>
    <source>
        <strain evidence="1 2">DSM 18228</strain>
    </source>
</reference>
<evidence type="ECO:0000313" key="2">
    <source>
        <dbReference type="Proteomes" id="UP000014073"/>
    </source>
</evidence>
<name>S0FEL6_9BACT</name>